<feature type="non-terminal residue" evidence="2">
    <location>
        <position position="1"/>
    </location>
</feature>
<sequence length="117" mass="13426">MSFLTDYIIIVTKILNLTNSKQVFFISKMYIRSLNTTVLNKNCSHLPNVIERFTIVYACIFAIAANTLLFFFTAKKESFKLLIQPKVLASLSSLIPSLIITSFLVWDTEKHRTGSEW</sequence>
<proteinExistence type="predicted"/>
<dbReference type="EMBL" id="VTPC01004385">
    <property type="protein sequence ID" value="KAF2897228.1"/>
    <property type="molecule type" value="Genomic_DNA"/>
</dbReference>
<evidence type="ECO:0000313" key="3">
    <source>
        <dbReference type="Proteomes" id="UP000801492"/>
    </source>
</evidence>
<keyword evidence="1" id="KW-1133">Transmembrane helix</keyword>
<feature type="transmembrane region" description="Helical" evidence="1">
    <location>
        <begin position="55"/>
        <end position="74"/>
    </location>
</feature>
<evidence type="ECO:0000313" key="2">
    <source>
        <dbReference type="EMBL" id="KAF2897228.1"/>
    </source>
</evidence>
<keyword evidence="1" id="KW-0472">Membrane</keyword>
<organism evidence="2 3">
    <name type="scientific">Ignelater luminosus</name>
    <name type="common">Cucubano</name>
    <name type="synonym">Pyrophorus luminosus</name>
    <dbReference type="NCBI Taxonomy" id="2038154"/>
    <lineage>
        <taxon>Eukaryota</taxon>
        <taxon>Metazoa</taxon>
        <taxon>Ecdysozoa</taxon>
        <taxon>Arthropoda</taxon>
        <taxon>Hexapoda</taxon>
        <taxon>Insecta</taxon>
        <taxon>Pterygota</taxon>
        <taxon>Neoptera</taxon>
        <taxon>Endopterygota</taxon>
        <taxon>Coleoptera</taxon>
        <taxon>Polyphaga</taxon>
        <taxon>Elateriformia</taxon>
        <taxon>Elateroidea</taxon>
        <taxon>Elateridae</taxon>
        <taxon>Agrypninae</taxon>
        <taxon>Pyrophorini</taxon>
        <taxon>Ignelater</taxon>
    </lineage>
</organism>
<protein>
    <submittedName>
        <fullName evidence="2">Uncharacterized protein</fullName>
    </submittedName>
</protein>
<dbReference type="Proteomes" id="UP000801492">
    <property type="component" value="Unassembled WGS sequence"/>
</dbReference>
<comment type="caution">
    <text evidence="2">The sequence shown here is derived from an EMBL/GenBank/DDBJ whole genome shotgun (WGS) entry which is preliminary data.</text>
</comment>
<accession>A0A8K0D605</accession>
<feature type="transmembrane region" description="Helical" evidence="1">
    <location>
        <begin position="86"/>
        <end position="106"/>
    </location>
</feature>
<gene>
    <name evidence="2" type="ORF">ILUMI_08949</name>
</gene>
<evidence type="ECO:0000256" key="1">
    <source>
        <dbReference type="SAM" id="Phobius"/>
    </source>
</evidence>
<name>A0A8K0D605_IGNLU</name>
<keyword evidence="3" id="KW-1185">Reference proteome</keyword>
<reference evidence="2" key="1">
    <citation type="submission" date="2019-08" db="EMBL/GenBank/DDBJ databases">
        <title>The genome of the North American firefly Photinus pyralis.</title>
        <authorList>
            <consortium name="Photinus pyralis genome working group"/>
            <person name="Fallon T.R."/>
            <person name="Sander Lower S.E."/>
            <person name="Weng J.-K."/>
        </authorList>
    </citation>
    <scope>NUCLEOTIDE SEQUENCE</scope>
    <source>
        <strain evidence="2">TRF0915ILg1</strain>
        <tissue evidence="2">Whole body</tissue>
    </source>
</reference>
<dbReference type="AlphaFoldDB" id="A0A8K0D605"/>
<keyword evidence="1" id="KW-0812">Transmembrane</keyword>